<dbReference type="Proteomes" id="UP000774699">
    <property type="component" value="Unassembled WGS sequence"/>
</dbReference>
<gene>
    <name evidence="1" type="ORF">FJY86_03555</name>
</gene>
<name>A0A8T4C763_9ARCH</name>
<dbReference type="EMBL" id="VGJJ01000028">
    <property type="protein sequence ID" value="MBM3282386.1"/>
    <property type="molecule type" value="Genomic_DNA"/>
</dbReference>
<evidence type="ECO:0000313" key="1">
    <source>
        <dbReference type="EMBL" id="MBM3282386.1"/>
    </source>
</evidence>
<comment type="caution">
    <text evidence="1">The sequence shown here is derived from an EMBL/GenBank/DDBJ whole genome shotgun (WGS) entry which is preliminary data.</text>
</comment>
<organism evidence="1 2">
    <name type="scientific">Candidatus Iainarchaeum sp</name>
    <dbReference type="NCBI Taxonomy" id="3101447"/>
    <lineage>
        <taxon>Archaea</taxon>
        <taxon>Candidatus Iainarchaeota</taxon>
        <taxon>Candidatus Iainarchaeia</taxon>
        <taxon>Candidatus Iainarchaeales</taxon>
        <taxon>Candidatus Iainarchaeaceae</taxon>
        <taxon>Candidatus Iainarchaeum</taxon>
    </lineage>
</organism>
<accession>A0A8T4C763</accession>
<dbReference type="Gene3D" id="3.20.20.140">
    <property type="entry name" value="Metal-dependent hydrolases"/>
    <property type="match status" value="1"/>
</dbReference>
<protein>
    <submittedName>
        <fullName evidence="1">Uncharacterized protein</fullName>
    </submittedName>
</protein>
<dbReference type="AlphaFoldDB" id="A0A8T4C763"/>
<proteinExistence type="predicted"/>
<sequence>MPVQSVSDIVYASAISHQMNALGVVYDSSSSASHDQFIHHQKFVLLMQANREEIQRCASQKIPIILRVNSLQEAFDTFKMSSVKIILLVARGNVPFIDYGWMGKAYEEKKSVIFSLQELQRAFATKDASTLQEYLKMAQLVYKSNVPLGLVSFAREEKDMLSHEEVVSWAAYLGIPSLSVHWYL</sequence>
<reference evidence="1" key="1">
    <citation type="submission" date="2019-03" db="EMBL/GenBank/DDBJ databases">
        <title>Lake Tanganyika Metagenome-Assembled Genomes (MAGs).</title>
        <authorList>
            <person name="Tran P."/>
        </authorList>
    </citation>
    <scope>NUCLEOTIDE SEQUENCE</scope>
    <source>
        <strain evidence="1">M_DeepCast_50m_m2_156</strain>
    </source>
</reference>
<evidence type="ECO:0000313" key="2">
    <source>
        <dbReference type="Proteomes" id="UP000774699"/>
    </source>
</evidence>